<evidence type="ECO:0000256" key="1">
    <source>
        <dbReference type="SAM" id="MobiDB-lite"/>
    </source>
</evidence>
<feature type="region of interest" description="Disordered" evidence="1">
    <location>
        <begin position="73"/>
        <end position="143"/>
    </location>
</feature>
<organism evidence="2 3">
    <name type="scientific">Lepeophtheirus salmonis</name>
    <name type="common">Salmon louse</name>
    <name type="synonym">Caligus salmonis</name>
    <dbReference type="NCBI Taxonomy" id="72036"/>
    <lineage>
        <taxon>Eukaryota</taxon>
        <taxon>Metazoa</taxon>
        <taxon>Ecdysozoa</taxon>
        <taxon>Arthropoda</taxon>
        <taxon>Crustacea</taxon>
        <taxon>Multicrustacea</taxon>
        <taxon>Hexanauplia</taxon>
        <taxon>Copepoda</taxon>
        <taxon>Siphonostomatoida</taxon>
        <taxon>Caligidae</taxon>
        <taxon>Lepeophtheirus</taxon>
    </lineage>
</organism>
<proteinExistence type="predicted"/>
<name>A0A7R8D2D6_LEPSM</name>
<accession>A0A7R8D2D6</accession>
<feature type="region of interest" description="Disordered" evidence="1">
    <location>
        <begin position="318"/>
        <end position="347"/>
    </location>
</feature>
<dbReference type="Proteomes" id="UP000675881">
    <property type="component" value="Chromosome 7"/>
</dbReference>
<feature type="compositionally biased region" description="Basic and acidic residues" evidence="1">
    <location>
        <begin position="116"/>
        <end position="125"/>
    </location>
</feature>
<evidence type="ECO:0000313" key="3">
    <source>
        <dbReference type="Proteomes" id="UP000675881"/>
    </source>
</evidence>
<reference evidence="2" key="1">
    <citation type="submission" date="2021-02" db="EMBL/GenBank/DDBJ databases">
        <authorList>
            <person name="Bekaert M."/>
        </authorList>
    </citation>
    <scope>NUCLEOTIDE SEQUENCE</scope>
    <source>
        <strain evidence="2">IoA-00</strain>
    </source>
</reference>
<keyword evidence="3" id="KW-1185">Reference proteome</keyword>
<gene>
    <name evidence="2" type="ORF">LSAA_12794</name>
</gene>
<dbReference type="EMBL" id="HG994586">
    <property type="protein sequence ID" value="CAF3002039.1"/>
    <property type="molecule type" value="Genomic_DNA"/>
</dbReference>
<protein>
    <submittedName>
        <fullName evidence="2">(salmon louse) hypothetical protein</fullName>
    </submittedName>
</protein>
<evidence type="ECO:0000313" key="2">
    <source>
        <dbReference type="EMBL" id="CAF3002039.1"/>
    </source>
</evidence>
<feature type="compositionally biased region" description="Acidic residues" evidence="1">
    <location>
        <begin position="126"/>
        <end position="143"/>
    </location>
</feature>
<feature type="compositionally biased region" description="Polar residues" evidence="1">
    <location>
        <begin position="323"/>
        <end position="339"/>
    </location>
</feature>
<sequence>MLSIFQCPFHFSGDGDNRSTTAANASSWALRRQSRLFSSEHYKKAYSVDEEPLPQQPRRRAFAAIALTEDFNSTLSTTPSESKDEIRSLSFDTSRSDSKELNKKGSLDSYNLQDKASIKAESSIEKEDEEPDEGGNEAEDEDDEVFAAASRTRRRSRVPSNSFEITTTSYNRNRQLKLLRTVHSAQARLQKNNKHRNLINSSLKTPSIVLSVDEIEEPIKHPNYKNRINSPSPSLKVEVDEEDFYRLGGRRLSKLESQTFDYTDEPYVEEEETSDLIDSSKPLERKMKSSLSFKKEHSFSTTFTNFASSFLPSRLLNRHKSSSSDQPLASKTQSLSSSERPLDFVEW</sequence>
<dbReference type="AlphaFoldDB" id="A0A7R8D2D6"/>
<feature type="compositionally biased region" description="Basic and acidic residues" evidence="1">
    <location>
        <begin position="94"/>
        <end position="106"/>
    </location>
</feature>